<dbReference type="Gene3D" id="2.30.30.240">
    <property type="entry name" value="PRC-barrel domain"/>
    <property type="match status" value="2"/>
</dbReference>
<feature type="domain" description="PRC-barrel" evidence="1">
    <location>
        <begin position="97"/>
        <end position="136"/>
    </location>
</feature>
<protein>
    <submittedName>
        <fullName evidence="2">Uncharacterized protein conserved in bacteria</fullName>
    </submittedName>
</protein>
<accession>A0A0S6UA14</accession>
<dbReference type="InterPro" id="IPR011033">
    <property type="entry name" value="PRC_barrel-like_sf"/>
</dbReference>
<evidence type="ECO:0000259" key="1">
    <source>
        <dbReference type="Pfam" id="PF05239"/>
    </source>
</evidence>
<dbReference type="Pfam" id="PF05239">
    <property type="entry name" value="PRC"/>
    <property type="match status" value="2"/>
</dbReference>
<reference evidence="2" key="1">
    <citation type="journal article" date="2014" name="Gene">
        <title>Genome-guided analysis of transformation efficiency and carbon dioxide assimilation by Moorella thermoacetica Y72.</title>
        <authorList>
            <person name="Tsukahara K."/>
            <person name="Kita A."/>
            <person name="Nakashimada Y."/>
            <person name="Hoshino T."/>
            <person name="Murakami K."/>
        </authorList>
    </citation>
    <scope>NUCLEOTIDE SEQUENCE [LARGE SCALE GENOMIC DNA]</scope>
    <source>
        <strain evidence="2">Y72</strain>
    </source>
</reference>
<dbReference type="SUPFAM" id="SSF50346">
    <property type="entry name" value="PRC-barrel domain"/>
    <property type="match status" value="2"/>
</dbReference>
<dbReference type="PANTHER" id="PTHR36740">
    <property type="entry name" value="PRC DOMAIN-CONTAINING PROTEIN"/>
    <property type="match status" value="1"/>
</dbReference>
<gene>
    <name evidence="2" type="ORF">MTY_1179</name>
</gene>
<proteinExistence type="predicted"/>
<name>A0A0S6UA14_NEOTH</name>
<dbReference type="InterPro" id="IPR027275">
    <property type="entry name" value="PRC-brl_dom"/>
</dbReference>
<dbReference type="PANTHER" id="PTHR36740:SF1">
    <property type="entry name" value="PRC-BARREL DOMAIN-CONTAINING PROTEIN"/>
    <property type="match status" value="1"/>
</dbReference>
<evidence type="ECO:0000313" key="2">
    <source>
        <dbReference type="EMBL" id="GAF25842.1"/>
    </source>
</evidence>
<dbReference type="AlphaFoldDB" id="A0A0S6UA14"/>
<feature type="domain" description="PRC-barrel" evidence="1">
    <location>
        <begin position="7"/>
        <end position="75"/>
    </location>
</feature>
<dbReference type="Proteomes" id="UP000063718">
    <property type="component" value="Unassembled WGS sequence"/>
</dbReference>
<organism evidence="2">
    <name type="scientific">Moorella thermoacetica Y72</name>
    <dbReference type="NCBI Taxonomy" id="1325331"/>
    <lineage>
        <taxon>Bacteria</taxon>
        <taxon>Bacillati</taxon>
        <taxon>Bacillota</taxon>
        <taxon>Clostridia</taxon>
        <taxon>Neomoorellales</taxon>
        <taxon>Neomoorellaceae</taxon>
        <taxon>Neomoorella</taxon>
    </lineage>
</organism>
<dbReference type="EMBL" id="DF238840">
    <property type="protein sequence ID" value="GAF25842.1"/>
    <property type="molecule type" value="Genomic_DNA"/>
</dbReference>
<sequence length="223" mass="24308">MRLMFYTSKKLMGMPVVSLADGHQLGRIKRLLIDHSKMAIAAFTVDRKGWFKEQPVVPYSHVKSVGSHAVTVDEASAVMKLSSLPELEALAKHPLPLLGARVITEEGTVLGTVEDFRFDPQDGKIHYLDIKSGLLHGARSLETDQIITCGRDALIARAGAEEALQKSGGLLSVKLQDACKSAGKTFDSAGTITRKVGETVNRYWQRLPFSQKKNDGPPPGENS</sequence>